<proteinExistence type="predicted"/>
<keyword evidence="2" id="KW-0808">Transferase</keyword>
<gene>
    <name evidence="3" type="ORF">H0485_00965</name>
</gene>
<dbReference type="Proteomes" id="UP001198571">
    <property type="component" value="Unassembled WGS sequence"/>
</dbReference>
<reference evidence="3 4" key="1">
    <citation type="submission" date="2020-07" db="EMBL/GenBank/DDBJ databases">
        <title>Pseudogemmobacter sp. nov., isolated from poultry manure in Taiwan.</title>
        <authorList>
            <person name="Lin S.-Y."/>
            <person name="Tang Y.-S."/>
            <person name="Young C.-C."/>
        </authorList>
    </citation>
    <scope>NUCLEOTIDE SEQUENCE [LARGE SCALE GENOMIC DNA]</scope>
    <source>
        <strain evidence="3 4">CC-YST710</strain>
    </source>
</reference>
<evidence type="ECO:0000313" key="3">
    <source>
        <dbReference type="EMBL" id="MCB5408578.1"/>
    </source>
</evidence>
<dbReference type="NCBIfam" id="TIGR00696">
    <property type="entry name" value="wecG_tagA_cpsF"/>
    <property type="match status" value="1"/>
</dbReference>
<evidence type="ECO:0000256" key="2">
    <source>
        <dbReference type="ARBA" id="ARBA00022679"/>
    </source>
</evidence>
<evidence type="ECO:0000256" key="1">
    <source>
        <dbReference type="ARBA" id="ARBA00022676"/>
    </source>
</evidence>
<dbReference type="PANTHER" id="PTHR34136">
    <property type="match status" value="1"/>
</dbReference>
<keyword evidence="4" id="KW-1185">Reference proteome</keyword>
<sequence>MVVADGNPIVWLSALAGDRVGLMPGSDLVRPLVTAAAAAGRKVSMLGATAEALAAASTRFAAEIPGYLPGVLIAPPMGFDPEGPAAREALAQIRDQGPGLCLIALGAPKQEKFAALGRSLAPETGFASVGAGVEFISGHQSRAPAFVRAMAMEWAWRALSAPRRLMPRYAACAAILPGEALRAWRQRR</sequence>
<comment type="caution">
    <text evidence="3">The sequence shown here is derived from an EMBL/GenBank/DDBJ whole genome shotgun (WGS) entry which is preliminary data.</text>
</comment>
<accession>A0ABS8CGS3</accession>
<organism evidence="3 4">
    <name type="scientific">Pseudogemmobacter faecipullorum</name>
    <dbReference type="NCBI Taxonomy" id="2755041"/>
    <lineage>
        <taxon>Bacteria</taxon>
        <taxon>Pseudomonadati</taxon>
        <taxon>Pseudomonadota</taxon>
        <taxon>Alphaproteobacteria</taxon>
        <taxon>Rhodobacterales</taxon>
        <taxon>Paracoccaceae</taxon>
        <taxon>Pseudogemmobacter</taxon>
    </lineage>
</organism>
<dbReference type="InterPro" id="IPR004629">
    <property type="entry name" value="WecG_TagA_CpsF"/>
</dbReference>
<protein>
    <submittedName>
        <fullName evidence="3">WecB/TagA/CpsF family glycosyltransferase</fullName>
    </submittedName>
</protein>
<keyword evidence="1" id="KW-0328">Glycosyltransferase</keyword>
<name>A0ABS8CGS3_9RHOB</name>
<dbReference type="Pfam" id="PF03808">
    <property type="entry name" value="Glyco_tran_WecG"/>
    <property type="match status" value="1"/>
</dbReference>
<dbReference type="EMBL" id="JACDXX010000001">
    <property type="protein sequence ID" value="MCB5408578.1"/>
    <property type="molecule type" value="Genomic_DNA"/>
</dbReference>
<dbReference type="PANTHER" id="PTHR34136:SF1">
    <property type="entry name" value="UDP-N-ACETYL-D-MANNOSAMINURONIC ACID TRANSFERASE"/>
    <property type="match status" value="1"/>
</dbReference>
<dbReference type="CDD" id="cd06533">
    <property type="entry name" value="Glyco_transf_WecG_TagA"/>
    <property type="match status" value="1"/>
</dbReference>
<evidence type="ECO:0000313" key="4">
    <source>
        <dbReference type="Proteomes" id="UP001198571"/>
    </source>
</evidence>